<dbReference type="InterPro" id="IPR004821">
    <property type="entry name" value="Cyt_trans-like"/>
</dbReference>
<comment type="catalytic activity">
    <reaction evidence="7">
        <text>D-glycero-beta-D-manno-heptose 1-phosphate + ATP + H(+) = ADP-D-glycero-beta-D-manno-heptose + diphosphate</text>
        <dbReference type="Rhea" id="RHEA:27465"/>
        <dbReference type="ChEBI" id="CHEBI:15378"/>
        <dbReference type="ChEBI" id="CHEBI:30616"/>
        <dbReference type="ChEBI" id="CHEBI:33019"/>
        <dbReference type="ChEBI" id="CHEBI:59967"/>
        <dbReference type="ChEBI" id="CHEBI:61593"/>
        <dbReference type="EC" id="2.7.7.70"/>
    </reaction>
</comment>
<comment type="caution">
    <text evidence="9">The sequence shown here is derived from an EMBL/GenBank/DDBJ whole genome shotgun (WGS) entry which is preliminary data.</text>
</comment>
<keyword evidence="10" id="KW-1185">Reference proteome</keyword>
<proteinExistence type="predicted"/>
<dbReference type="InterPro" id="IPR011914">
    <property type="entry name" value="RfaE_dom_II"/>
</dbReference>
<evidence type="ECO:0000256" key="6">
    <source>
        <dbReference type="ARBA" id="ARBA00023277"/>
    </source>
</evidence>
<dbReference type="PANTHER" id="PTHR43793">
    <property type="entry name" value="FAD SYNTHASE"/>
    <property type="match status" value="1"/>
</dbReference>
<name>A0A7K1Y600_9SPHI</name>
<dbReference type="EC" id="2.7.7.70" evidence="1"/>
<keyword evidence="4" id="KW-0547">Nucleotide-binding</keyword>
<dbReference type="SUPFAM" id="SSF52374">
    <property type="entry name" value="Nucleotidylyl transferase"/>
    <property type="match status" value="1"/>
</dbReference>
<dbReference type="RefSeq" id="WP_160843160.1">
    <property type="nucleotide sequence ID" value="NZ_WVHT01000001.1"/>
</dbReference>
<dbReference type="GO" id="GO:0016779">
    <property type="term" value="F:nucleotidyltransferase activity"/>
    <property type="evidence" value="ECO:0007669"/>
    <property type="project" value="UniProtKB-KW"/>
</dbReference>
<dbReference type="InterPro" id="IPR014729">
    <property type="entry name" value="Rossmann-like_a/b/a_fold"/>
</dbReference>
<dbReference type="InterPro" id="IPR050385">
    <property type="entry name" value="Archaeal_FAD_synthase"/>
</dbReference>
<dbReference type="Gene3D" id="3.40.50.620">
    <property type="entry name" value="HUPs"/>
    <property type="match status" value="1"/>
</dbReference>
<keyword evidence="3 9" id="KW-0548">Nucleotidyltransferase</keyword>
<dbReference type="PANTHER" id="PTHR43793:SF2">
    <property type="entry name" value="BIFUNCTIONAL PROTEIN HLDE"/>
    <property type="match status" value="1"/>
</dbReference>
<dbReference type="Proteomes" id="UP000466586">
    <property type="component" value="Unassembled WGS sequence"/>
</dbReference>
<protein>
    <recommendedName>
        <fullName evidence="1">D-glycero-beta-D-manno-heptose 1-phosphate adenylyltransferase</fullName>
        <ecNumber evidence="1">2.7.7.70</ecNumber>
    </recommendedName>
</protein>
<sequence>MISKLSIIENKILTPAKLAPLLNMWRFQGREIVFTNGCFDLLHLGHVDYLSKAADLGDELVIGLNSDASTSSLKGPNRPITDERSRAHILASLFFVSAVVLFDESTPFDLINFVKPDVLVKGADYTIDKIVGADLVISNGGKVETIEFIEGYSTTAIEKKIKNS</sequence>
<keyword evidence="5" id="KW-0067">ATP-binding</keyword>
<evidence type="ECO:0000313" key="10">
    <source>
        <dbReference type="Proteomes" id="UP000466586"/>
    </source>
</evidence>
<keyword evidence="6" id="KW-0119">Carbohydrate metabolism</keyword>
<gene>
    <name evidence="9" type="primary">rfaE2</name>
    <name evidence="9" type="ORF">GS399_03390</name>
</gene>
<evidence type="ECO:0000256" key="1">
    <source>
        <dbReference type="ARBA" id="ARBA00012519"/>
    </source>
</evidence>
<dbReference type="NCBIfam" id="TIGR02199">
    <property type="entry name" value="rfaE_dom_II"/>
    <property type="match status" value="1"/>
</dbReference>
<evidence type="ECO:0000313" key="9">
    <source>
        <dbReference type="EMBL" id="MXV50002.1"/>
    </source>
</evidence>
<dbReference type="EMBL" id="WVHT01000001">
    <property type="protein sequence ID" value="MXV50002.1"/>
    <property type="molecule type" value="Genomic_DNA"/>
</dbReference>
<dbReference type="NCBIfam" id="TIGR00125">
    <property type="entry name" value="cyt_tran_rel"/>
    <property type="match status" value="1"/>
</dbReference>
<feature type="domain" description="Cytidyltransferase-like" evidence="8">
    <location>
        <begin position="34"/>
        <end position="132"/>
    </location>
</feature>
<evidence type="ECO:0000259" key="8">
    <source>
        <dbReference type="Pfam" id="PF01467"/>
    </source>
</evidence>
<keyword evidence="2 9" id="KW-0808">Transferase</keyword>
<evidence type="ECO:0000256" key="5">
    <source>
        <dbReference type="ARBA" id="ARBA00022840"/>
    </source>
</evidence>
<accession>A0A7K1Y600</accession>
<evidence type="ECO:0000256" key="4">
    <source>
        <dbReference type="ARBA" id="ARBA00022741"/>
    </source>
</evidence>
<evidence type="ECO:0000256" key="2">
    <source>
        <dbReference type="ARBA" id="ARBA00022679"/>
    </source>
</evidence>
<dbReference type="Pfam" id="PF01467">
    <property type="entry name" value="CTP_transf_like"/>
    <property type="match status" value="1"/>
</dbReference>
<dbReference type="GO" id="GO:0016773">
    <property type="term" value="F:phosphotransferase activity, alcohol group as acceptor"/>
    <property type="evidence" value="ECO:0007669"/>
    <property type="project" value="InterPro"/>
</dbReference>
<dbReference type="GO" id="GO:0005975">
    <property type="term" value="P:carbohydrate metabolic process"/>
    <property type="evidence" value="ECO:0007669"/>
    <property type="project" value="InterPro"/>
</dbReference>
<organism evidence="9 10">
    <name type="scientific">Hufsiella arboris</name>
    <dbReference type="NCBI Taxonomy" id="2695275"/>
    <lineage>
        <taxon>Bacteria</taxon>
        <taxon>Pseudomonadati</taxon>
        <taxon>Bacteroidota</taxon>
        <taxon>Sphingobacteriia</taxon>
        <taxon>Sphingobacteriales</taxon>
        <taxon>Sphingobacteriaceae</taxon>
        <taxon>Hufsiella</taxon>
    </lineage>
</organism>
<evidence type="ECO:0000256" key="3">
    <source>
        <dbReference type="ARBA" id="ARBA00022695"/>
    </source>
</evidence>
<evidence type="ECO:0000256" key="7">
    <source>
        <dbReference type="ARBA" id="ARBA00047428"/>
    </source>
</evidence>
<dbReference type="AlphaFoldDB" id="A0A7K1Y600"/>
<dbReference type="GO" id="GO:0005524">
    <property type="term" value="F:ATP binding"/>
    <property type="evidence" value="ECO:0007669"/>
    <property type="project" value="UniProtKB-KW"/>
</dbReference>
<reference evidence="9 10" key="1">
    <citation type="submission" date="2019-11" db="EMBL/GenBank/DDBJ databases">
        <title>Pedobacter sp. HMF7647 Genome sequencing and assembly.</title>
        <authorList>
            <person name="Kang H."/>
            <person name="Kim H."/>
            <person name="Joh K."/>
        </authorList>
    </citation>
    <scope>NUCLEOTIDE SEQUENCE [LARGE SCALE GENOMIC DNA]</scope>
    <source>
        <strain evidence="9 10">HMF7647</strain>
    </source>
</reference>